<dbReference type="EMBL" id="KN829737">
    <property type="protein sequence ID" value="KIK73445.1"/>
    <property type="molecule type" value="Genomic_DNA"/>
</dbReference>
<evidence type="ECO:0000313" key="1">
    <source>
        <dbReference type="EMBL" id="KIK73445.1"/>
    </source>
</evidence>
<name>A0A0D0D8P8_9AGAM</name>
<dbReference type="OrthoDB" id="2675723at2759"/>
<dbReference type="Proteomes" id="UP000054538">
    <property type="component" value="Unassembled WGS sequence"/>
</dbReference>
<keyword evidence="2" id="KW-1185">Reference proteome</keyword>
<proteinExistence type="predicted"/>
<reference evidence="2" key="2">
    <citation type="submission" date="2015-01" db="EMBL/GenBank/DDBJ databases">
        <title>Evolutionary Origins and Diversification of the Mycorrhizal Mutualists.</title>
        <authorList>
            <consortium name="DOE Joint Genome Institute"/>
            <consortium name="Mycorrhizal Genomics Consortium"/>
            <person name="Kohler A."/>
            <person name="Kuo A."/>
            <person name="Nagy L.G."/>
            <person name="Floudas D."/>
            <person name="Copeland A."/>
            <person name="Barry K.W."/>
            <person name="Cichocki N."/>
            <person name="Veneault-Fourrey C."/>
            <person name="LaButti K."/>
            <person name="Lindquist E.A."/>
            <person name="Lipzen A."/>
            <person name="Lundell T."/>
            <person name="Morin E."/>
            <person name="Murat C."/>
            <person name="Riley R."/>
            <person name="Ohm R."/>
            <person name="Sun H."/>
            <person name="Tunlid A."/>
            <person name="Henrissat B."/>
            <person name="Grigoriev I.V."/>
            <person name="Hibbett D.S."/>
            <person name="Martin F."/>
        </authorList>
    </citation>
    <scope>NUCLEOTIDE SEQUENCE [LARGE SCALE GENOMIC DNA]</scope>
    <source>
        <strain evidence="2">Ve08.2h10</strain>
    </source>
</reference>
<sequence>ISMPSRLKLGRGTNLGLGHLVEEELQLRRGQANDSLAKLQAALGNLAILYRQNLQSANSVHSETRARKAIADARKKVF</sequence>
<dbReference type="AlphaFoldDB" id="A0A0D0D8P8"/>
<gene>
    <name evidence="1" type="ORF">PAXRUDRAFT_178401</name>
</gene>
<organism evidence="1 2">
    <name type="scientific">Paxillus rubicundulus Ve08.2h10</name>
    <dbReference type="NCBI Taxonomy" id="930991"/>
    <lineage>
        <taxon>Eukaryota</taxon>
        <taxon>Fungi</taxon>
        <taxon>Dikarya</taxon>
        <taxon>Basidiomycota</taxon>
        <taxon>Agaricomycotina</taxon>
        <taxon>Agaricomycetes</taxon>
        <taxon>Agaricomycetidae</taxon>
        <taxon>Boletales</taxon>
        <taxon>Paxilineae</taxon>
        <taxon>Paxillaceae</taxon>
        <taxon>Paxillus</taxon>
    </lineage>
</organism>
<evidence type="ECO:0000313" key="2">
    <source>
        <dbReference type="Proteomes" id="UP000054538"/>
    </source>
</evidence>
<feature type="non-terminal residue" evidence="1">
    <location>
        <position position="1"/>
    </location>
</feature>
<accession>A0A0D0D8P8</accession>
<dbReference type="HOGENOM" id="CLU_2628622_0_0_1"/>
<protein>
    <submittedName>
        <fullName evidence="1">Uncharacterized protein</fullName>
    </submittedName>
</protein>
<dbReference type="InParanoid" id="A0A0D0D8P8"/>
<reference evidence="1 2" key="1">
    <citation type="submission" date="2014-04" db="EMBL/GenBank/DDBJ databases">
        <authorList>
            <consortium name="DOE Joint Genome Institute"/>
            <person name="Kuo A."/>
            <person name="Kohler A."/>
            <person name="Jargeat P."/>
            <person name="Nagy L.G."/>
            <person name="Floudas D."/>
            <person name="Copeland A."/>
            <person name="Barry K.W."/>
            <person name="Cichocki N."/>
            <person name="Veneault-Fourrey C."/>
            <person name="LaButti K."/>
            <person name="Lindquist E.A."/>
            <person name="Lipzen A."/>
            <person name="Lundell T."/>
            <person name="Morin E."/>
            <person name="Murat C."/>
            <person name="Sun H."/>
            <person name="Tunlid A."/>
            <person name="Henrissat B."/>
            <person name="Grigoriev I.V."/>
            <person name="Hibbett D.S."/>
            <person name="Martin F."/>
            <person name="Nordberg H.P."/>
            <person name="Cantor M.N."/>
            <person name="Hua S.X."/>
        </authorList>
    </citation>
    <scope>NUCLEOTIDE SEQUENCE [LARGE SCALE GENOMIC DNA]</scope>
    <source>
        <strain evidence="1 2">Ve08.2h10</strain>
    </source>
</reference>